<dbReference type="STRING" id="763406.A0A1E3NJ37"/>
<dbReference type="InterPro" id="IPR027417">
    <property type="entry name" value="P-loop_NTPase"/>
</dbReference>
<reference evidence="9 10" key="1">
    <citation type="journal article" date="2016" name="Proc. Natl. Acad. Sci. U.S.A.">
        <title>Comparative genomics of biotechnologically important yeasts.</title>
        <authorList>
            <person name="Riley R."/>
            <person name="Haridas S."/>
            <person name="Wolfe K.H."/>
            <person name="Lopes M.R."/>
            <person name="Hittinger C.T."/>
            <person name="Goeker M."/>
            <person name="Salamov A.A."/>
            <person name="Wisecaver J.H."/>
            <person name="Long T.M."/>
            <person name="Calvey C.H."/>
            <person name="Aerts A.L."/>
            <person name="Barry K.W."/>
            <person name="Choi C."/>
            <person name="Clum A."/>
            <person name="Coughlan A.Y."/>
            <person name="Deshpande S."/>
            <person name="Douglass A.P."/>
            <person name="Hanson S.J."/>
            <person name="Klenk H.-P."/>
            <person name="LaButti K.M."/>
            <person name="Lapidus A."/>
            <person name="Lindquist E.A."/>
            <person name="Lipzen A.M."/>
            <person name="Meier-Kolthoff J.P."/>
            <person name="Ohm R.A."/>
            <person name="Otillar R.P."/>
            <person name="Pangilinan J.L."/>
            <person name="Peng Y."/>
            <person name="Rokas A."/>
            <person name="Rosa C.A."/>
            <person name="Scheuner C."/>
            <person name="Sibirny A.A."/>
            <person name="Slot J.C."/>
            <person name="Stielow J.B."/>
            <person name="Sun H."/>
            <person name="Kurtzman C.P."/>
            <person name="Blackwell M."/>
            <person name="Grigoriev I.V."/>
            <person name="Jeffries T.W."/>
        </authorList>
    </citation>
    <scope>NUCLEOTIDE SEQUENCE [LARGE SCALE GENOMIC DNA]</scope>
    <source>
        <strain evidence="9 10">NRRL Y-2026</strain>
    </source>
</reference>
<dbReference type="AlphaFoldDB" id="A0A1E3NJ37"/>
<sequence length="492" mass="55058">MDFGPSRTTVEIPPFNEWRVETPKSSSMSLKLESGNAEIFGTELSPNITYIFKDSLKFAVSTFQGCTLSYTASSPPDSEYISEETILKQVLNLHLAIENFSQNGKAPRILIVGPKDAGKTTLARTLASYALKTSEKLPLLVNIDTRLPHFAISSQLTAAKVYDLLDVETFTFGESSTTGPGTGIYRSQIPIVKNFGLENFTENLELYKCLISELSAEVDLKVSASPSDSGTVIVDTPPLNVSDWKLIQHIVDSFQVNLLLVVGNERLLVDLRKKLTLSSDNFKMIKIPRSSGCVDKEPKYERDLQQRSIKQYFYGVERAQLNPYTFHGSIKDFIFIRPNEQENEMAFLDFMAGDAEDDADDNYTPALVENDEDYDPSSEATKKPVRPATKRSWKYHKMFKLVKEPKETDLMNVVLAIIDSKDVDFGKMLSNKIADDEKLIYLSKHVTSKSVLGYCYVSGCDDGTGKLKLLIPSPVTSLPGQILVITQMRYHE</sequence>
<dbReference type="InterPro" id="IPR038239">
    <property type="entry name" value="Clp1_N_sf"/>
</dbReference>
<dbReference type="InterPro" id="IPR032324">
    <property type="entry name" value="Clp1_N"/>
</dbReference>
<dbReference type="PANTHER" id="PTHR12755">
    <property type="entry name" value="CLEAVAGE/POLYADENYLATION FACTOR IA SUBUNIT CLP1P"/>
    <property type="match status" value="1"/>
</dbReference>
<dbReference type="OrthoDB" id="258143at2759"/>
<feature type="domain" description="Clp1 C-terminal" evidence="6">
    <location>
        <begin position="394"/>
        <end position="492"/>
    </location>
</feature>
<dbReference type="GO" id="GO:0051731">
    <property type="term" value="F:polynucleotide 5'-hydroxyl-kinase activity"/>
    <property type="evidence" value="ECO:0007669"/>
    <property type="project" value="InterPro"/>
</dbReference>
<dbReference type="InterPro" id="IPR032319">
    <property type="entry name" value="CLP1_P"/>
</dbReference>
<dbReference type="InterPro" id="IPR038238">
    <property type="entry name" value="Clp1_C_sf"/>
</dbReference>
<feature type="domain" description="Clp1 N-terminal" evidence="7">
    <location>
        <begin position="11"/>
        <end position="100"/>
    </location>
</feature>
<name>A0A1E3NJ37_9ASCO</name>
<evidence type="ECO:0000259" key="7">
    <source>
        <dbReference type="Pfam" id="PF16573"/>
    </source>
</evidence>
<evidence type="ECO:0000313" key="10">
    <source>
        <dbReference type="Proteomes" id="UP000094455"/>
    </source>
</evidence>
<evidence type="ECO:0000256" key="3">
    <source>
        <dbReference type="ARBA" id="ARBA00022741"/>
    </source>
</evidence>
<dbReference type="Pfam" id="PF16575">
    <property type="entry name" value="CLP1_P"/>
    <property type="match status" value="1"/>
</dbReference>
<evidence type="ECO:0000256" key="1">
    <source>
        <dbReference type="ARBA" id="ARBA00018706"/>
    </source>
</evidence>
<dbReference type="Gene3D" id="3.40.50.300">
    <property type="entry name" value="P-loop containing nucleotide triphosphate hydrolases"/>
    <property type="match status" value="1"/>
</dbReference>
<evidence type="ECO:0000313" key="9">
    <source>
        <dbReference type="EMBL" id="ODQ46155.1"/>
    </source>
</evidence>
<dbReference type="GO" id="GO:0031124">
    <property type="term" value="P:mRNA 3'-end processing"/>
    <property type="evidence" value="ECO:0007669"/>
    <property type="project" value="InterPro"/>
</dbReference>
<keyword evidence="4" id="KW-0067">ATP-binding</keyword>
<dbReference type="Gene3D" id="2.60.120.1030">
    <property type="entry name" value="Clp1, DNA binding domain"/>
    <property type="match status" value="1"/>
</dbReference>
<evidence type="ECO:0000259" key="6">
    <source>
        <dbReference type="Pfam" id="PF06807"/>
    </source>
</evidence>
<dbReference type="GO" id="GO:0006388">
    <property type="term" value="P:tRNA splicing, via endonucleolytic cleavage and ligation"/>
    <property type="evidence" value="ECO:0007669"/>
    <property type="project" value="TreeGrafter"/>
</dbReference>
<dbReference type="GO" id="GO:0005524">
    <property type="term" value="F:ATP binding"/>
    <property type="evidence" value="ECO:0007669"/>
    <property type="project" value="UniProtKB-KW"/>
</dbReference>
<keyword evidence="10" id="KW-1185">Reference proteome</keyword>
<feature type="region of interest" description="Disordered" evidence="5">
    <location>
        <begin position="361"/>
        <end position="386"/>
    </location>
</feature>
<accession>A0A1E3NJ37</accession>
<dbReference type="SUPFAM" id="SSF52540">
    <property type="entry name" value="P-loop containing nucleoside triphosphate hydrolases"/>
    <property type="match status" value="1"/>
</dbReference>
<dbReference type="Gene3D" id="2.40.30.330">
    <property type="entry name" value="Pre-mRNA cleavage complex subunit Clp1, C-terminal domain"/>
    <property type="match status" value="1"/>
</dbReference>
<dbReference type="GeneID" id="30178248"/>
<dbReference type="PANTHER" id="PTHR12755:SF6">
    <property type="entry name" value="POLYRIBONUCLEOTIDE 5'-HYDROXYL-KINASE CLP1"/>
    <property type="match status" value="1"/>
</dbReference>
<dbReference type="InterPro" id="IPR045116">
    <property type="entry name" value="Clp1/Grc3"/>
</dbReference>
<gene>
    <name evidence="9" type="ORF">PICMEDRAFT_17356</name>
</gene>
<organism evidence="9 10">
    <name type="scientific">Pichia membranifaciens NRRL Y-2026</name>
    <dbReference type="NCBI Taxonomy" id="763406"/>
    <lineage>
        <taxon>Eukaryota</taxon>
        <taxon>Fungi</taxon>
        <taxon>Dikarya</taxon>
        <taxon>Ascomycota</taxon>
        <taxon>Saccharomycotina</taxon>
        <taxon>Pichiomycetes</taxon>
        <taxon>Pichiales</taxon>
        <taxon>Pichiaceae</taxon>
        <taxon>Pichia</taxon>
    </lineage>
</organism>
<dbReference type="RefSeq" id="XP_019017268.1">
    <property type="nucleotide sequence ID" value="XM_019161561.1"/>
</dbReference>
<evidence type="ECO:0000259" key="8">
    <source>
        <dbReference type="Pfam" id="PF16575"/>
    </source>
</evidence>
<protein>
    <recommendedName>
        <fullName evidence="2">Polynucleotide 5'-hydroxyl-kinase GRC3</fullName>
    </recommendedName>
    <alternativeName>
        <fullName evidence="1">Polynucleotide 5'-hydroxyl-kinase grc3</fullName>
    </alternativeName>
</protein>
<proteinExistence type="predicted"/>
<dbReference type="Pfam" id="PF06807">
    <property type="entry name" value="Clp1"/>
    <property type="match status" value="1"/>
</dbReference>
<dbReference type="GO" id="GO:0005634">
    <property type="term" value="C:nucleus"/>
    <property type="evidence" value="ECO:0007669"/>
    <property type="project" value="TreeGrafter"/>
</dbReference>
<evidence type="ECO:0000256" key="4">
    <source>
        <dbReference type="ARBA" id="ARBA00022840"/>
    </source>
</evidence>
<evidence type="ECO:0000256" key="2">
    <source>
        <dbReference type="ARBA" id="ARBA00019824"/>
    </source>
</evidence>
<dbReference type="EMBL" id="KV454004">
    <property type="protein sequence ID" value="ODQ46155.1"/>
    <property type="molecule type" value="Genomic_DNA"/>
</dbReference>
<dbReference type="Pfam" id="PF16573">
    <property type="entry name" value="CLP1_N"/>
    <property type="match status" value="1"/>
</dbReference>
<feature type="domain" description="Clp1 P-loop" evidence="8">
    <location>
        <begin position="113"/>
        <end position="315"/>
    </location>
</feature>
<evidence type="ECO:0000256" key="5">
    <source>
        <dbReference type="SAM" id="MobiDB-lite"/>
    </source>
</evidence>
<dbReference type="InterPro" id="IPR010655">
    <property type="entry name" value="Clp1_C"/>
</dbReference>
<keyword evidence="3" id="KW-0547">Nucleotide-binding</keyword>
<dbReference type="Proteomes" id="UP000094455">
    <property type="component" value="Unassembled WGS sequence"/>
</dbReference>